<reference evidence="1 2" key="1">
    <citation type="submission" date="2019-10" db="EMBL/GenBank/DDBJ databases">
        <title>Pseudopuniceibacterium sp. HQ09 islated from Antarctica.</title>
        <authorList>
            <person name="Liao L."/>
            <person name="Su S."/>
            <person name="Chen B."/>
            <person name="Yu Y."/>
        </authorList>
    </citation>
    <scope>NUCLEOTIDE SEQUENCE [LARGE SCALE GENOMIC DNA]</scope>
    <source>
        <strain evidence="1 2">HQ09</strain>
    </source>
</reference>
<dbReference type="SUPFAM" id="SSF46689">
    <property type="entry name" value="Homeodomain-like"/>
    <property type="match status" value="1"/>
</dbReference>
<evidence type="ECO:0000313" key="2">
    <source>
        <dbReference type="Proteomes" id="UP000594118"/>
    </source>
</evidence>
<proteinExistence type="predicted"/>
<dbReference type="Proteomes" id="UP000594118">
    <property type="component" value="Chromosome"/>
</dbReference>
<gene>
    <name evidence="1" type="ORF">F3W81_06120</name>
</gene>
<name>A0A7L9WJ69_9RHOB</name>
<dbReference type="EMBL" id="CP045201">
    <property type="protein sequence ID" value="QOL80425.1"/>
    <property type="molecule type" value="Genomic_DNA"/>
</dbReference>
<dbReference type="InterPro" id="IPR009057">
    <property type="entry name" value="Homeodomain-like_sf"/>
</dbReference>
<protein>
    <recommendedName>
        <fullName evidence="3">Mor transcription activator domain-containing protein</fullName>
    </recommendedName>
</protein>
<evidence type="ECO:0000313" key="1">
    <source>
        <dbReference type="EMBL" id="QOL80425.1"/>
    </source>
</evidence>
<sequence>MTASVSLPNSLLDVADTFGLGVVVKLMQHFGGQEVEFPLRPRPGHELISVLGEEQANALCHFMSGQRVYVPHGKSRRLPAEVTKLENTGLARREIARRLGISQRHVRRLANAPPPALPLFPDHD</sequence>
<organism evidence="1 2">
    <name type="scientific">Pseudooceanicola spongiae</name>
    <dbReference type="NCBI Taxonomy" id="2613965"/>
    <lineage>
        <taxon>Bacteria</taxon>
        <taxon>Pseudomonadati</taxon>
        <taxon>Pseudomonadota</taxon>
        <taxon>Alphaproteobacteria</taxon>
        <taxon>Rhodobacterales</taxon>
        <taxon>Paracoccaceae</taxon>
        <taxon>Pseudooceanicola</taxon>
    </lineage>
</organism>
<accession>A0A7L9WJ69</accession>
<dbReference type="RefSeq" id="WP_193082745.1">
    <property type="nucleotide sequence ID" value="NZ_CP045201.1"/>
</dbReference>
<evidence type="ECO:0008006" key="3">
    <source>
        <dbReference type="Google" id="ProtNLM"/>
    </source>
</evidence>
<dbReference type="AlphaFoldDB" id="A0A7L9WJ69"/>
<keyword evidence="2" id="KW-1185">Reference proteome</keyword>
<dbReference type="KEGG" id="pshq:F3W81_06120"/>